<dbReference type="Proteomes" id="UP000492821">
    <property type="component" value="Unassembled WGS sequence"/>
</dbReference>
<organism evidence="2 3">
    <name type="scientific">Panagrellus redivivus</name>
    <name type="common">Microworm</name>
    <dbReference type="NCBI Taxonomy" id="6233"/>
    <lineage>
        <taxon>Eukaryota</taxon>
        <taxon>Metazoa</taxon>
        <taxon>Ecdysozoa</taxon>
        <taxon>Nematoda</taxon>
        <taxon>Chromadorea</taxon>
        <taxon>Rhabditida</taxon>
        <taxon>Tylenchina</taxon>
        <taxon>Panagrolaimomorpha</taxon>
        <taxon>Panagrolaimoidea</taxon>
        <taxon>Panagrolaimidae</taxon>
        <taxon>Panagrellus</taxon>
    </lineage>
</organism>
<feature type="region of interest" description="Disordered" evidence="1">
    <location>
        <begin position="16"/>
        <end position="63"/>
    </location>
</feature>
<dbReference type="WBParaSite" id="Pan_g13115.t1">
    <property type="protein sequence ID" value="Pan_g13115.t1"/>
    <property type="gene ID" value="Pan_g13115"/>
</dbReference>
<reference evidence="2" key="1">
    <citation type="journal article" date="2013" name="Genetics">
        <title>The draft genome and transcriptome of Panagrellus redivivus are shaped by the harsh demands of a free-living lifestyle.</title>
        <authorList>
            <person name="Srinivasan J."/>
            <person name="Dillman A.R."/>
            <person name="Macchietto M.G."/>
            <person name="Heikkinen L."/>
            <person name="Lakso M."/>
            <person name="Fracchia K.M."/>
            <person name="Antoshechkin I."/>
            <person name="Mortazavi A."/>
            <person name="Wong G."/>
            <person name="Sternberg P.W."/>
        </authorList>
    </citation>
    <scope>NUCLEOTIDE SEQUENCE [LARGE SCALE GENOMIC DNA]</scope>
    <source>
        <strain evidence="2">MT8872</strain>
    </source>
</reference>
<evidence type="ECO:0000313" key="3">
    <source>
        <dbReference type="WBParaSite" id="Pan_g13115.t1"/>
    </source>
</evidence>
<evidence type="ECO:0000313" key="2">
    <source>
        <dbReference type="Proteomes" id="UP000492821"/>
    </source>
</evidence>
<protein>
    <submittedName>
        <fullName evidence="3">Uncharacterized protein</fullName>
    </submittedName>
</protein>
<feature type="compositionally biased region" description="Basic and acidic residues" evidence="1">
    <location>
        <begin position="52"/>
        <end position="63"/>
    </location>
</feature>
<reference evidence="3" key="2">
    <citation type="submission" date="2020-10" db="UniProtKB">
        <authorList>
            <consortium name="WormBaseParasite"/>
        </authorList>
    </citation>
    <scope>IDENTIFICATION</scope>
</reference>
<accession>A0A7E4UUT5</accession>
<keyword evidence="2" id="KW-1185">Reference proteome</keyword>
<proteinExistence type="predicted"/>
<name>A0A7E4UUT5_PANRE</name>
<dbReference type="AlphaFoldDB" id="A0A7E4UUT5"/>
<sequence length="83" mass="9493">MKAEMVKRIRISSTANCADNGKGANELEKGAQFRNSRDHRPVAKQGKATDTQQRRWHDQRRDRSEALTQCCNAAGRHDMIFVH</sequence>
<evidence type="ECO:0000256" key="1">
    <source>
        <dbReference type="SAM" id="MobiDB-lite"/>
    </source>
</evidence>
<feature type="compositionally biased region" description="Basic and acidic residues" evidence="1">
    <location>
        <begin position="25"/>
        <end position="41"/>
    </location>
</feature>